<organism evidence="1 2">
    <name type="scientific">Chitinophaga pinensis (strain ATCC 43595 / DSM 2588 / LMG 13176 / NBRC 15968 / NCIMB 11800 / UQM 2034)</name>
    <dbReference type="NCBI Taxonomy" id="485918"/>
    <lineage>
        <taxon>Bacteria</taxon>
        <taxon>Pseudomonadati</taxon>
        <taxon>Bacteroidota</taxon>
        <taxon>Chitinophagia</taxon>
        <taxon>Chitinophagales</taxon>
        <taxon>Chitinophagaceae</taxon>
        <taxon>Chitinophaga</taxon>
    </lineage>
</organism>
<reference evidence="1 2" key="2">
    <citation type="journal article" date="2010" name="Stand. Genomic Sci.">
        <title>Complete genome sequence of Chitinophaga pinensis type strain (UQM 2034).</title>
        <authorList>
            <person name="Glavina Del Rio T."/>
            <person name="Abt B."/>
            <person name="Spring S."/>
            <person name="Lapidus A."/>
            <person name="Nolan M."/>
            <person name="Tice H."/>
            <person name="Copeland A."/>
            <person name="Cheng J.F."/>
            <person name="Chen F."/>
            <person name="Bruce D."/>
            <person name="Goodwin L."/>
            <person name="Pitluck S."/>
            <person name="Ivanova N."/>
            <person name="Mavromatis K."/>
            <person name="Mikhailova N."/>
            <person name="Pati A."/>
            <person name="Chen A."/>
            <person name="Palaniappan K."/>
            <person name="Land M."/>
            <person name="Hauser L."/>
            <person name="Chang Y.J."/>
            <person name="Jeffries C.D."/>
            <person name="Chain P."/>
            <person name="Saunders E."/>
            <person name="Detter J.C."/>
            <person name="Brettin T."/>
            <person name="Rohde M."/>
            <person name="Goker M."/>
            <person name="Bristow J."/>
            <person name="Eisen J.A."/>
            <person name="Markowitz V."/>
            <person name="Hugenholtz P."/>
            <person name="Kyrpides N.C."/>
            <person name="Klenk H.P."/>
            <person name="Lucas S."/>
        </authorList>
    </citation>
    <scope>NUCLEOTIDE SEQUENCE [LARGE SCALE GENOMIC DNA]</scope>
    <source>
        <strain evidence="2">ATCC 43595 / DSM 2588 / LMG 13176 / NBRC 15968 / NCIMB 11800 / UQM 2034</strain>
    </source>
</reference>
<accession>A0A979FYR6</accession>
<dbReference type="KEGG" id="cpi:Cpin_0092"/>
<dbReference type="Proteomes" id="UP000002215">
    <property type="component" value="Chromosome"/>
</dbReference>
<name>A0A979FYR6_CHIPD</name>
<protein>
    <submittedName>
        <fullName evidence="1">Uncharacterized protein</fullName>
    </submittedName>
</protein>
<dbReference type="OrthoDB" id="4521730at2"/>
<evidence type="ECO:0000313" key="2">
    <source>
        <dbReference type="Proteomes" id="UP000002215"/>
    </source>
</evidence>
<proteinExistence type="predicted"/>
<dbReference type="AlphaFoldDB" id="A0A979FYR6"/>
<reference evidence="2" key="1">
    <citation type="submission" date="2009-08" db="EMBL/GenBank/DDBJ databases">
        <title>The complete genome of Chitinophaga pinensis DSM 2588.</title>
        <authorList>
            <consortium name="US DOE Joint Genome Institute (JGI-PGF)"/>
            <person name="Lucas S."/>
            <person name="Copeland A."/>
            <person name="Lapidus A."/>
            <person name="Glavina del Rio T."/>
            <person name="Dalin E."/>
            <person name="Tice H."/>
            <person name="Bruce D."/>
            <person name="Goodwin L."/>
            <person name="Pitluck S."/>
            <person name="Kyrpides N."/>
            <person name="Mavromatis K."/>
            <person name="Ivanova N."/>
            <person name="Mikhailova N."/>
            <person name="Sims D."/>
            <person name="Meinche L."/>
            <person name="Brettin T."/>
            <person name="Detter J.C."/>
            <person name="Han C."/>
            <person name="Larimer F."/>
            <person name="Land M."/>
            <person name="Hauser L."/>
            <person name="Markowitz V."/>
            <person name="Cheng J.-F."/>
            <person name="Hugenholtz P."/>
            <person name="Woyke T."/>
            <person name="Wu D."/>
            <person name="Spring S."/>
            <person name="Klenk H.-P."/>
            <person name="Eisen J.A."/>
        </authorList>
    </citation>
    <scope>NUCLEOTIDE SEQUENCE [LARGE SCALE GENOMIC DNA]</scope>
    <source>
        <strain evidence="2">ATCC 43595 / DSM 2588 / LMG 13176 / NBRC 15968 / NCIMB 11800 / UQM 2034</strain>
    </source>
</reference>
<evidence type="ECO:0000313" key="1">
    <source>
        <dbReference type="EMBL" id="ACU57598.1"/>
    </source>
</evidence>
<sequence length="242" mass="27542">MKNPIQNTPDQHGFILNGTETLYVCHLPMFNMPNHMYQVTLEITIPADALAQYLADRQSNPGNFYVLGNLQTDLFTIPDVMLGKIKNFQADIFRGMPQDPNSDTPLIHNVQTTITRIIYARHFDYSIPYPEEMTYIIFGNEKEAFLDHYLTKEEDFLNILSLSETPAWLPVDQLAISANAGFIGMPGTPMPENPPLSAGTYKITFQGQDQVYELQVGDNIFFDTEIVNVPMEEHAMKGFYTY</sequence>
<gene>
    <name evidence="1" type="ordered locus">Cpin_0092</name>
</gene>
<dbReference type="EMBL" id="CP001699">
    <property type="protein sequence ID" value="ACU57598.1"/>
    <property type="molecule type" value="Genomic_DNA"/>
</dbReference>